<evidence type="ECO:0000313" key="6">
    <source>
        <dbReference type="EMBL" id="QDF72987.1"/>
    </source>
</evidence>
<dbReference type="AlphaFoldDB" id="A0AB73U8Q6"/>
<dbReference type="RefSeq" id="WP_078313430.1">
    <property type="nucleotide sequence ID" value="NZ_CP041150.1"/>
</dbReference>
<dbReference type="EMBL" id="CP041150">
    <property type="protein sequence ID" value="QDF72987.1"/>
    <property type="molecule type" value="Genomic_DNA"/>
</dbReference>
<feature type="transmembrane region" description="Helical" evidence="4">
    <location>
        <begin position="211"/>
        <end position="233"/>
    </location>
</feature>
<evidence type="ECO:0000256" key="2">
    <source>
        <dbReference type="ARBA" id="ARBA00022801"/>
    </source>
</evidence>
<dbReference type="Gene3D" id="3.40.50.1820">
    <property type="entry name" value="alpha/beta hydrolase"/>
    <property type="match status" value="1"/>
</dbReference>
<dbReference type="Pfam" id="PF07859">
    <property type="entry name" value="Abhydrolase_3"/>
    <property type="match status" value="1"/>
</dbReference>
<organism evidence="6 7">
    <name type="scientific">Mycobacteroides chelonae</name>
    <name type="common">Mycobacterium chelonae</name>
    <dbReference type="NCBI Taxonomy" id="1774"/>
    <lineage>
        <taxon>Bacteria</taxon>
        <taxon>Bacillati</taxon>
        <taxon>Actinomycetota</taxon>
        <taxon>Actinomycetes</taxon>
        <taxon>Mycobacteriales</taxon>
        <taxon>Mycobacteriaceae</taxon>
        <taxon>Mycobacteroides</taxon>
    </lineage>
</organism>
<feature type="transmembrane region" description="Helical" evidence="4">
    <location>
        <begin position="239"/>
        <end position="260"/>
    </location>
</feature>
<reference evidence="6 7" key="1">
    <citation type="submission" date="2019-06" db="EMBL/GenBank/DDBJ databases">
        <title>Whole geneome sequnce of Mycobacteroides chelonae M77 isolated from bovine milk from Meghalaya, India.</title>
        <authorList>
            <person name="Vise E."/>
            <person name="Das S."/>
            <person name="Garg A."/>
            <person name="Ghatak S."/>
            <person name="Shakuntala I."/>
            <person name="Milton A.A.P."/>
            <person name="Karam A."/>
            <person name="Sanjukta R."/>
            <person name="Puro K."/>
            <person name="Sen A."/>
        </authorList>
    </citation>
    <scope>NUCLEOTIDE SEQUENCE [LARGE SCALE GENOMIC DNA]</scope>
    <source>
        <strain evidence="6 7">M77</strain>
    </source>
</reference>
<dbReference type="GO" id="GO:0004806">
    <property type="term" value="F:triacylglycerol lipase activity"/>
    <property type="evidence" value="ECO:0007669"/>
    <property type="project" value="TreeGrafter"/>
</dbReference>
<comment type="similarity">
    <text evidence="1">Belongs to the 'GDXG' lipolytic enzyme family.</text>
</comment>
<dbReference type="PROSITE" id="PS01174">
    <property type="entry name" value="LIPASE_GDXG_SER"/>
    <property type="match status" value="1"/>
</dbReference>
<name>A0AB73U8Q6_MYCCH</name>
<dbReference type="InterPro" id="IPR013094">
    <property type="entry name" value="AB_hydrolase_3"/>
</dbReference>
<evidence type="ECO:0000256" key="1">
    <source>
        <dbReference type="ARBA" id="ARBA00010515"/>
    </source>
</evidence>
<dbReference type="InterPro" id="IPR033140">
    <property type="entry name" value="Lipase_GDXG_put_SER_AS"/>
</dbReference>
<feature type="transmembrane region" description="Helical" evidence="4">
    <location>
        <begin position="50"/>
        <end position="72"/>
    </location>
</feature>
<evidence type="ECO:0000313" key="7">
    <source>
        <dbReference type="Proteomes" id="UP000317728"/>
    </source>
</evidence>
<dbReference type="Proteomes" id="UP000317728">
    <property type="component" value="Chromosome"/>
</dbReference>
<sequence>MATGCIAVEDEIVHDTFRAGPPLIPAQQLAPPRSVHDDPGSNAGRRLTGWSAIVAAVLAWFTVVAVGITTGGTELLFDPREALNMSQSSAQWFRAGMLADSLGFYFSFVVVGGYLWSRFRSRGQARADMAVLAIVIYALLGIAGAVIQFATIDPLMAAHDSPDAAVRAGAESAWLAIVYATQRGLWWFEGPAMAIWALFTGSQLRGSGFKSWWLLVTAGLLYAAYFVTGGFGALEAMKLVEAVAVIILPLWLLVFGVALLRNRENIPPISLRASASRWVTGKLLRPILTSEAAPATKRAQLNRVARFNVLARRPGTHVTHQDLDGVPVEWVRSRKGFREYLIIYFHGGGYVVGSPLTHRNLTAKLAKECRAEVAVVDYRLAPEHPFPAAPHDALTVYKALLADGTPAEKIVLAGDSAGAGLVLACAIQARDAGLPMPSALICLSPWSDLSLSGISVATNESTDALLTVKSLTDAGQAYLAGENPGDPLASPQFADLSGLPPTLIQVTDAEILYSDAVDLAAAADAAGVETKLDVSPGLWHVWHMSAGQMPEADEAIRRMAGFIAQRSRP</sequence>
<dbReference type="InterPro" id="IPR029058">
    <property type="entry name" value="AB_hydrolase_fold"/>
</dbReference>
<keyword evidence="4" id="KW-0472">Membrane</keyword>
<feature type="transmembrane region" description="Helical" evidence="4">
    <location>
        <begin position="129"/>
        <end position="152"/>
    </location>
</feature>
<dbReference type="InterPro" id="IPR002168">
    <property type="entry name" value="Lipase_GDXG_HIS_AS"/>
</dbReference>
<evidence type="ECO:0000256" key="3">
    <source>
        <dbReference type="PROSITE-ProRule" id="PRU10038"/>
    </source>
</evidence>
<evidence type="ECO:0000259" key="5">
    <source>
        <dbReference type="Pfam" id="PF07859"/>
    </source>
</evidence>
<dbReference type="PANTHER" id="PTHR48081:SF30">
    <property type="entry name" value="ACETYL-HYDROLASE LIPR-RELATED"/>
    <property type="match status" value="1"/>
</dbReference>
<proteinExistence type="inferred from homology"/>
<feature type="domain" description="Alpha/beta hydrolase fold-3" evidence="5">
    <location>
        <begin position="342"/>
        <end position="544"/>
    </location>
</feature>
<keyword evidence="4" id="KW-1133">Transmembrane helix</keyword>
<feature type="active site" evidence="3">
    <location>
        <position position="416"/>
    </location>
</feature>
<dbReference type="SUPFAM" id="SSF53474">
    <property type="entry name" value="alpha/beta-Hydrolases"/>
    <property type="match status" value="1"/>
</dbReference>
<protein>
    <submittedName>
        <fullName evidence="6">Steryl acetyl hydrolase</fullName>
    </submittedName>
</protein>
<feature type="transmembrane region" description="Helical" evidence="4">
    <location>
        <begin position="92"/>
        <end position="117"/>
    </location>
</feature>
<accession>A0AB73U8Q6</accession>
<keyword evidence="2 6" id="KW-0378">Hydrolase</keyword>
<dbReference type="InterPro" id="IPR050300">
    <property type="entry name" value="GDXG_lipolytic_enzyme"/>
</dbReference>
<keyword evidence="4" id="KW-0812">Transmembrane</keyword>
<dbReference type="PROSITE" id="PS01173">
    <property type="entry name" value="LIPASE_GDXG_HIS"/>
    <property type="match status" value="1"/>
</dbReference>
<gene>
    <name evidence="6" type="ORF">FJK96_24355</name>
</gene>
<evidence type="ECO:0000256" key="4">
    <source>
        <dbReference type="SAM" id="Phobius"/>
    </source>
</evidence>
<dbReference type="PANTHER" id="PTHR48081">
    <property type="entry name" value="AB HYDROLASE SUPERFAMILY PROTEIN C4A8.06C"/>
    <property type="match status" value="1"/>
</dbReference>